<reference evidence="2 3" key="1">
    <citation type="submission" date="2019-04" db="EMBL/GenBank/DDBJ databases">
        <title>An improved genome assembly and genetic linkage map for asparagus bean, Vigna unguiculata ssp. sesquipedialis.</title>
        <authorList>
            <person name="Xia Q."/>
            <person name="Zhang R."/>
            <person name="Dong Y."/>
        </authorList>
    </citation>
    <scope>NUCLEOTIDE SEQUENCE [LARGE SCALE GENOMIC DNA]</scope>
    <source>
        <tissue evidence="2">Leaf</tissue>
    </source>
</reference>
<keyword evidence="3" id="KW-1185">Reference proteome</keyword>
<accession>A0A4D6NBZ2</accession>
<sequence>MPSATTTSTTTSSRMRLSKPATNPMHPTPPPLPVPTSTAMAIFTKALTWNPPPLIPASAPSRPLSSPSSPRAAATTTTLWMPFWWRRKTPLLNRSRRRATVNSNYGQLAHSGSMGFGVVVAARCREHGEAVAAGNGGIEETAWPATDLAQARSPRSGERSPLAQATDARLGEIATEALGGFSHARLGEAISPKRDHSSPKGEPFSPERDVTSFKRDSSANLACFCKSRLGETGSLGREKASEKKGERMRGLFAKVKAEWETLAALGALAPYGPALRPNIFKDEENLENLEKLEKLKNLENLFFSLLIIVINKKEIYKNNYIVSS</sequence>
<organism evidence="2 3">
    <name type="scientific">Vigna unguiculata</name>
    <name type="common">Cowpea</name>
    <dbReference type="NCBI Taxonomy" id="3917"/>
    <lineage>
        <taxon>Eukaryota</taxon>
        <taxon>Viridiplantae</taxon>
        <taxon>Streptophyta</taxon>
        <taxon>Embryophyta</taxon>
        <taxon>Tracheophyta</taxon>
        <taxon>Spermatophyta</taxon>
        <taxon>Magnoliopsida</taxon>
        <taxon>eudicotyledons</taxon>
        <taxon>Gunneridae</taxon>
        <taxon>Pentapetalae</taxon>
        <taxon>rosids</taxon>
        <taxon>fabids</taxon>
        <taxon>Fabales</taxon>
        <taxon>Fabaceae</taxon>
        <taxon>Papilionoideae</taxon>
        <taxon>50 kb inversion clade</taxon>
        <taxon>NPAAA clade</taxon>
        <taxon>indigoferoid/millettioid clade</taxon>
        <taxon>Phaseoleae</taxon>
        <taxon>Vigna</taxon>
    </lineage>
</organism>
<proteinExistence type="predicted"/>
<feature type="compositionally biased region" description="Basic and acidic residues" evidence="1">
    <location>
        <begin position="191"/>
        <end position="213"/>
    </location>
</feature>
<dbReference type="AlphaFoldDB" id="A0A4D6NBZ2"/>
<protein>
    <submittedName>
        <fullName evidence="2">Uncharacterized protein</fullName>
    </submittedName>
</protein>
<feature type="compositionally biased region" description="Low complexity" evidence="1">
    <location>
        <begin position="1"/>
        <end position="13"/>
    </location>
</feature>
<gene>
    <name evidence="2" type="ORF">DEO72_LG10g907</name>
</gene>
<name>A0A4D6NBZ2_VIGUN</name>
<dbReference type="Proteomes" id="UP000501690">
    <property type="component" value="Linkage Group LG10"/>
</dbReference>
<evidence type="ECO:0000256" key="1">
    <source>
        <dbReference type="SAM" id="MobiDB-lite"/>
    </source>
</evidence>
<evidence type="ECO:0000313" key="2">
    <source>
        <dbReference type="EMBL" id="QCE09685.1"/>
    </source>
</evidence>
<evidence type="ECO:0000313" key="3">
    <source>
        <dbReference type="Proteomes" id="UP000501690"/>
    </source>
</evidence>
<dbReference type="EMBL" id="CP039354">
    <property type="protein sequence ID" value="QCE09685.1"/>
    <property type="molecule type" value="Genomic_DNA"/>
</dbReference>
<feature type="region of interest" description="Disordered" evidence="1">
    <location>
        <begin position="1"/>
        <end position="33"/>
    </location>
</feature>
<feature type="region of interest" description="Disordered" evidence="1">
    <location>
        <begin position="190"/>
        <end position="213"/>
    </location>
</feature>